<sequence length="162" mass="18542">MRIHWSISFALVLSFGCTQMSGEFLKEQKLHRTSAANHQQNDLWCYQCDTMDDGDKCSNLSYGNHSKLVRKCPEHRTVCMVKTYSYTTSTENSTSLLRMWSLERNCTSRCEPGCIVIGERTKLYACTACCTKSLCNTGRGHGVSLLPRLFIFIWTFFILQVI</sequence>
<evidence type="ECO:0008006" key="5">
    <source>
        <dbReference type="Google" id="ProtNLM"/>
    </source>
</evidence>
<feature type="signal peptide" evidence="2">
    <location>
        <begin position="1"/>
        <end position="22"/>
    </location>
</feature>
<dbReference type="PROSITE" id="PS51257">
    <property type="entry name" value="PROKAR_LIPOPROTEIN"/>
    <property type="match status" value="1"/>
</dbReference>
<organism evidence="4">
    <name type="scientific">Clastoptera arizonana</name>
    <name type="common">Arizona spittle bug</name>
    <dbReference type="NCBI Taxonomy" id="38151"/>
    <lineage>
        <taxon>Eukaryota</taxon>
        <taxon>Metazoa</taxon>
        <taxon>Ecdysozoa</taxon>
        <taxon>Arthropoda</taxon>
        <taxon>Hexapoda</taxon>
        <taxon>Insecta</taxon>
        <taxon>Pterygota</taxon>
        <taxon>Neoptera</taxon>
        <taxon>Paraneoptera</taxon>
        <taxon>Hemiptera</taxon>
        <taxon>Auchenorrhyncha</taxon>
        <taxon>Cercopoidea</taxon>
        <taxon>Clastopteridae</taxon>
        <taxon>Clastoptera</taxon>
    </lineage>
</organism>
<evidence type="ECO:0000256" key="2">
    <source>
        <dbReference type="SAM" id="SignalP"/>
    </source>
</evidence>
<dbReference type="EMBL" id="GEDC01025225">
    <property type="protein sequence ID" value="JAS12073.1"/>
    <property type="molecule type" value="Transcribed_RNA"/>
</dbReference>
<evidence type="ECO:0000256" key="1">
    <source>
        <dbReference type="ARBA" id="ARBA00022729"/>
    </source>
</evidence>
<dbReference type="CDD" id="cd00117">
    <property type="entry name" value="TFP"/>
    <property type="match status" value="1"/>
</dbReference>
<dbReference type="AlphaFoldDB" id="A0A1B6ED59"/>
<evidence type="ECO:0000313" key="3">
    <source>
        <dbReference type="EMBL" id="JAS12073.1"/>
    </source>
</evidence>
<reference evidence="4" key="1">
    <citation type="submission" date="2015-12" db="EMBL/GenBank/DDBJ databases">
        <title>De novo transcriptome assembly of four potential Pierce s Disease insect vectors from Arizona vineyards.</title>
        <authorList>
            <person name="Tassone E.E."/>
        </authorList>
    </citation>
    <scope>NUCLEOTIDE SEQUENCE</scope>
</reference>
<protein>
    <recommendedName>
        <fullName evidence="5">UPAR/Ly6 domain-containing protein</fullName>
    </recommendedName>
</protein>
<accession>A0A1B6ED59</accession>
<dbReference type="InterPro" id="IPR051110">
    <property type="entry name" value="Ly-6/neurotoxin-like_GPI-ap"/>
</dbReference>
<dbReference type="SUPFAM" id="SSF57302">
    <property type="entry name" value="Snake toxin-like"/>
    <property type="match status" value="1"/>
</dbReference>
<evidence type="ECO:0000313" key="4">
    <source>
        <dbReference type="EMBL" id="JAS35861.1"/>
    </source>
</evidence>
<dbReference type="InterPro" id="IPR045860">
    <property type="entry name" value="Snake_toxin-like_sf"/>
</dbReference>
<dbReference type="PANTHER" id="PTHR16983:SF10">
    <property type="entry name" value="PROTEIN QUIVER"/>
    <property type="match status" value="1"/>
</dbReference>
<dbReference type="EMBL" id="GEDC01001437">
    <property type="protein sequence ID" value="JAS35861.1"/>
    <property type="molecule type" value="Transcribed_RNA"/>
</dbReference>
<proteinExistence type="predicted"/>
<keyword evidence="1 2" id="KW-0732">Signal</keyword>
<name>A0A1B6ED59_9HEMI</name>
<gene>
    <name evidence="3" type="ORF">g.5916</name>
    <name evidence="4" type="ORF">g.5917</name>
</gene>
<dbReference type="PANTHER" id="PTHR16983">
    <property type="entry name" value="UPAR/LY6 DOMAIN-CONTAINING PROTEIN"/>
    <property type="match status" value="1"/>
</dbReference>
<feature type="chain" id="PRO_5008582014" description="UPAR/Ly6 domain-containing protein" evidence="2">
    <location>
        <begin position="23"/>
        <end position="162"/>
    </location>
</feature>